<comment type="similarity">
    <text evidence="7">Belongs to the AP2/ERF transcription factor family. ERF subfamily.</text>
</comment>
<evidence type="ECO:0000259" key="9">
    <source>
        <dbReference type="PROSITE" id="PS51032"/>
    </source>
</evidence>
<evidence type="ECO:0000313" key="11">
    <source>
        <dbReference type="Proteomes" id="UP000008021"/>
    </source>
</evidence>
<dbReference type="PROSITE" id="PS51032">
    <property type="entry name" value="AP2_ERF"/>
    <property type="match status" value="1"/>
</dbReference>
<name>A0A0E0D774_9ORYZ</name>
<dbReference type="HOGENOM" id="CLU_063331_2_1_1"/>
<dbReference type="GO" id="GO:0003700">
    <property type="term" value="F:DNA-binding transcription factor activity"/>
    <property type="evidence" value="ECO:0007669"/>
    <property type="project" value="InterPro"/>
</dbReference>
<dbReference type="InterPro" id="IPR036955">
    <property type="entry name" value="AP2/ERF_dom_sf"/>
</dbReference>
<feature type="compositionally biased region" description="Polar residues" evidence="8">
    <location>
        <begin position="199"/>
        <end position="214"/>
    </location>
</feature>
<keyword evidence="11" id="KW-1185">Reference proteome</keyword>
<dbReference type="CDD" id="cd00018">
    <property type="entry name" value="AP2"/>
    <property type="match status" value="1"/>
</dbReference>
<feature type="region of interest" description="Disordered" evidence="8">
    <location>
        <begin position="189"/>
        <end position="214"/>
    </location>
</feature>
<keyword evidence="3" id="KW-0238">DNA-binding</keyword>
<evidence type="ECO:0000256" key="4">
    <source>
        <dbReference type="ARBA" id="ARBA00023159"/>
    </source>
</evidence>
<dbReference type="Pfam" id="PF00847">
    <property type="entry name" value="AP2"/>
    <property type="match status" value="1"/>
</dbReference>
<feature type="compositionally biased region" description="Acidic residues" evidence="8">
    <location>
        <begin position="189"/>
        <end position="198"/>
    </location>
</feature>
<dbReference type="PANTHER" id="PTHR31985">
    <property type="entry name" value="ETHYLENE-RESPONSIVE TRANSCRIPTION FACTOR ERF042-RELATED"/>
    <property type="match status" value="1"/>
</dbReference>
<dbReference type="GO" id="GO:0003677">
    <property type="term" value="F:DNA binding"/>
    <property type="evidence" value="ECO:0007669"/>
    <property type="project" value="UniProtKB-KW"/>
</dbReference>
<feature type="domain" description="AP2/ERF" evidence="9">
    <location>
        <begin position="15"/>
        <end position="81"/>
    </location>
</feature>
<dbReference type="STRING" id="40149.A0A0E0D774"/>
<proteinExistence type="inferred from homology"/>
<keyword evidence="5" id="KW-0804">Transcription</keyword>
<keyword evidence="6" id="KW-0539">Nucleus</keyword>
<dbReference type="InterPro" id="IPR016177">
    <property type="entry name" value="DNA-bd_dom_sf"/>
</dbReference>
<dbReference type="AlphaFoldDB" id="A0A0E0D774"/>
<evidence type="ECO:0000313" key="10">
    <source>
        <dbReference type="EnsemblPlants" id="OMERI03G32210.1"/>
    </source>
</evidence>
<dbReference type="GO" id="GO:0005634">
    <property type="term" value="C:nucleus"/>
    <property type="evidence" value="ECO:0007669"/>
    <property type="project" value="UniProtKB-SubCell"/>
</dbReference>
<evidence type="ECO:0000256" key="2">
    <source>
        <dbReference type="ARBA" id="ARBA00023015"/>
    </source>
</evidence>
<evidence type="ECO:0000256" key="7">
    <source>
        <dbReference type="ARBA" id="ARBA00024343"/>
    </source>
</evidence>
<dbReference type="SUPFAM" id="SSF54171">
    <property type="entry name" value="DNA-binding domain"/>
    <property type="match status" value="1"/>
</dbReference>
<keyword evidence="4" id="KW-0010">Activator</keyword>
<evidence type="ECO:0000256" key="5">
    <source>
        <dbReference type="ARBA" id="ARBA00023163"/>
    </source>
</evidence>
<dbReference type="SMART" id="SM00380">
    <property type="entry name" value="AP2"/>
    <property type="match status" value="1"/>
</dbReference>
<dbReference type="PRINTS" id="PR00367">
    <property type="entry name" value="ETHRSPELEMNT"/>
</dbReference>
<feature type="region of interest" description="Disordered" evidence="8">
    <location>
        <begin position="66"/>
        <end position="122"/>
    </location>
</feature>
<reference evidence="10" key="1">
    <citation type="submission" date="2015-04" db="UniProtKB">
        <authorList>
            <consortium name="EnsemblPlants"/>
        </authorList>
    </citation>
    <scope>IDENTIFICATION</scope>
</reference>
<evidence type="ECO:0000256" key="3">
    <source>
        <dbReference type="ARBA" id="ARBA00023125"/>
    </source>
</evidence>
<protein>
    <recommendedName>
        <fullName evidence="9">AP2/ERF domain-containing protein</fullName>
    </recommendedName>
</protein>
<evidence type="ECO:0000256" key="1">
    <source>
        <dbReference type="ARBA" id="ARBA00004123"/>
    </source>
</evidence>
<keyword evidence="2" id="KW-0805">Transcription regulation</keyword>
<dbReference type="EnsemblPlants" id="OMERI03G32210.1">
    <property type="protein sequence ID" value="OMERI03G32210.1"/>
    <property type="gene ID" value="OMERI03G32210"/>
</dbReference>
<dbReference type="Gramene" id="OMERI03G32210.1">
    <property type="protein sequence ID" value="OMERI03G32210.1"/>
    <property type="gene ID" value="OMERI03G32210"/>
</dbReference>
<dbReference type="InterPro" id="IPR051032">
    <property type="entry name" value="AP2/ERF_TF_ERF_subfamily"/>
</dbReference>
<dbReference type="Proteomes" id="UP000008021">
    <property type="component" value="Chromosome 3"/>
</dbReference>
<accession>A0A0E0D774</accession>
<evidence type="ECO:0000256" key="6">
    <source>
        <dbReference type="ARBA" id="ARBA00023242"/>
    </source>
</evidence>
<reference evidence="10" key="2">
    <citation type="submission" date="2018-05" db="EMBL/GenBank/DDBJ databases">
        <title>OmerRS3 (Oryza meridionalis Reference Sequence Version 3).</title>
        <authorList>
            <person name="Zhang J."/>
            <person name="Kudrna D."/>
            <person name="Lee S."/>
            <person name="Talag J."/>
            <person name="Welchert J."/>
            <person name="Wing R.A."/>
        </authorList>
    </citation>
    <scope>NUCLEOTIDE SEQUENCE [LARGE SCALE GENOMIC DNA]</scope>
    <source>
        <strain evidence="10">cv. OR44</strain>
    </source>
</reference>
<dbReference type="eggNOG" id="ENOG502RZQP">
    <property type="taxonomic scope" value="Eukaryota"/>
</dbReference>
<dbReference type="PANTHER" id="PTHR31985:SF249">
    <property type="entry name" value="OS06G0197200 PROTEIN"/>
    <property type="match status" value="1"/>
</dbReference>
<dbReference type="InterPro" id="IPR001471">
    <property type="entry name" value="AP2/ERF_dom"/>
</dbReference>
<sequence>MSSSSSSSSPATARKYRGVRLRKWGKWVSEIRLPNSRERIWLGSYDTPEEAARAFDAAFVCLRGGSGAGSEAAGNNGINFPDSPPAVARTSDPQEVYAAAVSHANNRPPPPPPSSARATSSALPWEEAPVVAAQEAADMAPDVVVLPSSPVNVLAAAGSFEYWSQQPLYSPTAASLDLPRWMTARPESIVEEDDDEGTSDNLWSFHYSPTRSKW</sequence>
<organism evidence="10">
    <name type="scientific">Oryza meridionalis</name>
    <dbReference type="NCBI Taxonomy" id="40149"/>
    <lineage>
        <taxon>Eukaryota</taxon>
        <taxon>Viridiplantae</taxon>
        <taxon>Streptophyta</taxon>
        <taxon>Embryophyta</taxon>
        <taxon>Tracheophyta</taxon>
        <taxon>Spermatophyta</taxon>
        <taxon>Magnoliopsida</taxon>
        <taxon>Liliopsida</taxon>
        <taxon>Poales</taxon>
        <taxon>Poaceae</taxon>
        <taxon>BOP clade</taxon>
        <taxon>Oryzoideae</taxon>
        <taxon>Oryzeae</taxon>
        <taxon>Oryzinae</taxon>
        <taxon>Oryza</taxon>
    </lineage>
</organism>
<evidence type="ECO:0000256" key="8">
    <source>
        <dbReference type="SAM" id="MobiDB-lite"/>
    </source>
</evidence>
<dbReference type="Gene3D" id="3.30.730.10">
    <property type="entry name" value="AP2/ERF domain"/>
    <property type="match status" value="1"/>
</dbReference>
<comment type="subcellular location">
    <subcellularLocation>
        <location evidence="1">Nucleus</location>
    </subcellularLocation>
</comment>